<proteinExistence type="inferred from homology"/>
<dbReference type="Proteomes" id="UP000504637">
    <property type="component" value="Unplaced"/>
</dbReference>
<dbReference type="GO" id="GO:0046872">
    <property type="term" value="F:metal ion binding"/>
    <property type="evidence" value="ECO:0007669"/>
    <property type="project" value="UniProtKB-KW"/>
</dbReference>
<dbReference type="PROSITE" id="PS51891">
    <property type="entry name" value="CENP_V_GFA"/>
    <property type="match status" value="1"/>
</dbReference>
<protein>
    <recommendedName>
        <fullName evidence="5">CENP-V/GFA domain-containing protein</fullName>
    </recommendedName>
</protein>
<dbReference type="PANTHER" id="PTHR33337:SF40">
    <property type="entry name" value="CENP-V_GFA DOMAIN-CONTAINING PROTEIN-RELATED"/>
    <property type="match status" value="1"/>
</dbReference>
<dbReference type="OrthoDB" id="428768at2759"/>
<dbReference type="RefSeq" id="XP_033456498.1">
    <property type="nucleotide sequence ID" value="XM_033605671.1"/>
</dbReference>
<dbReference type="PANTHER" id="PTHR33337">
    <property type="entry name" value="GFA DOMAIN-CONTAINING PROTEIN"/>
    <property type="match status" value="1"/>
</dbReference>
<evidence type="ECO:0000256" key="4">
    <source>
        <dbReference type="ARBA" id="ARBA00023239"/>
    </source>
</evidence>
<evidence type="ECO:0000313" key="7">
    <source>
        <dbReference type="RefSeq" id="XP_033456498.1"/>
    </source>
</evidence>
<dbReference type="GeneID" id="54363471"/>
<reference evidence="7" key="2">
    <citation type="submission" date="2020-04" db="EMBL/GenBank/DDBJ databases">
        <authorList>
            <consortium name="NCBI Genome Project"/>
        </authorList>
    </citation>
    <scope>NUCLEOTIDE SEQUENCE</scope>
    <source>
        <strain evidence="7">CBS 342.82</strain>
    </source>
</reference>
<evidence type="ECO:0000256" key="2">
    <source>
        <dbReference type="ARBA" id="ARBA00022723"/>
    </source>
</evidence>
<keyword evidence="4" id="KW-0456">Lyase</keyword>
<gene>
    <name evidence="7" type="ORF">K489DRAFT_383680</name>
</gene>
<keyword evidence="3" id="KW-0862">Zinc</keyword>
<evidence type="ECO:0000256" key="1">
    <source>
        <dbReference type="ARBA" id="ARBA00005495"/>
    </source>
</evidence>
<keyword evidence="2" id="KW-0479">Metal-binding</keyword>
<organism evidence="7">
    <name type="scientific">Dissoconium aciculare CBS 342.82</name>
    <dbReference type="NCBI Taxonomy" id="1314786"/>
    <lineage>
        <taxon>Eukaryota</taxon>
        <taxon>Fungi</taxon>
        <taxon>Dikarya</taxon>
        <taxon>Ascomycota</taxon>
        <taxon>Pezizomycotina</taxon>
        <taxon>Dothideomycetes</taxon>
        <taxon>Dothideomycetidae</taxon>
        <taxon>Mycosphaerellales</taxon>
        <taxon>Dissoconiaceae</taxon>
        <taxon>Dissoconium</taxon>
    </lineage>
</organism>
<dbReference type="SUPFAM" id="SSF51316">
    <property type="entry name" value="Mss4-like"/>
    <property type="match status" value="1"/>
</dbReference>
<reference evidence="7" key="1">
    <citation type="submission" date="2020-01" db="EMBL/GenBank/DDBJ databases">
        <authorList>
            <consortium name="DOE Joint Genome Institute"/>
            <person name="Haridas S."/>
            <person name="Albert R."/>
            <person name="Binder M."/>
            <person name="Bloem J."/>
            <person name="Labutti K."/>
            <person name="Salamov A."/>
            <person name="Andreopoulos B."/>
            <person name="Baker S.E."/>
            <person name="Barry K."/>
            <person name="Bills G."/>
            <person name="Bluhm B.H."/>
            <person name="Cannon C."/>
            <person name="Castanera R."/>
            <person name="Culley D.E."/>
            <person name="Daum C."/>
            <person name="Ezra D."/>
            <person name="Gonzalez J.B."/>
            <person name="Henrissat B."/>
            <person name="Kuo A."/>
            <person name="Liang C."/>
            <person name="Lipzen A."/>
            <person name="Lutzoni F."/>
            <person name="Magnuson J."/>
            <person name="Mondo S."/>
            <person name="Nolan M."/>
            <person name="Ohm R."/>
            <person name="Pangilinan J."/>
            <person name="Park H.-J."/>
            <person name="Ramirez L."/>
            <person name="Alfaro M."/>
            <person name="Sun H."/>
            <person name="Tritt A."/>
            <person name="Yoshinaga Y."/>
            <person name="Zwiers L.-H."/>
            <person name="Turgeon B.G."/>
            <person name="Goodwin S.B."/>
            <person name="Spatafora J.W."/>
            <person name="Crous P.W."/>
            <person name="Grigoriev I.V."/>
        </authorList>
    </citation>
    <scope>NUCLEOTIDE SEQUENCE</scope>
    <source>
        <strain evidence="7">CBS 342.82</strain>
    </source>
</reference>
<dbReference type="GO" id="GO:0016846">
    <property type="term" value="F:carbon-sulfur lyase activity"/>
    <property type="evidence" value="ECO:0007669"/>
    <property type="project" value="InterPro"/>
</dbReference>
<dbReference type="InterPro" id="IPR006913">
    <property type="entry name" value="CENP-V/GFA"/>
</dbReference>
<evidence type="ECO:0000259" key="5">
    <source>
        <dbReference type="PROSITE" id="PS51891"/>
    </source>
</evidence>
<sequence>MLKGSCVCGDFTYELSEGAPEAVLICHCIPCQKTAGPNGSYNVIVKEDEFKQLSGISKPFVRKGESGKNISYDLCDNCGTIMGCSIDAMPGVYNVKAGTLDDRGYWEKNGKPVQEIFTRNRPSWCGEFQGADQKNGA</sequence>
<keyword evidence="6" id="KW-1185">Reference proteome</keyword>
<evidence type="ECO:0000256" key="3">
    <source>
        <dbReference type="ARBA" id="ARBA00022833"/>
    </source>
</evidence>
<comment type="similarity">
    <text evidence="1">Belongs to the Gfa family.</text>
</comment>
<name>A0A6J3LXV1_9PEZI</name>
<dbReference type="InterPro" id="IPR011057">
    <property type="entry name" value="Mss4-like_sf"/>
</dbReference>
<dbReference type="AlphaFoldDB" id="A0A6J3LXV1"/>
<dbReference type="Gene3D" id="3.90.1590.10">
    <property type="entry name" value="glutathione-dependent formaldehyde- activating enzyme (gfa)"/>
    <property type="match status" value="1"/>
</dbReference>
<feature type="domain" description="CENP-V/GFA" evidence="5">
    <location>
        <begin position="2"/>
        <end position="107"/>
    </location>
</feature>
<dbReference type="Pfam" id="PF04828">
    <property type="entry name" value="GFA"/>
    <property type="match status" value="1"/>
</dbReference>
<reference evidence="7" key="3">
    <citation type="submission" date="2025-08" db="UniProtKB">
        <authorList>
            <consortium name="RefSeq"/>
        </authorList>
    </citation>
    <scope>IDENTIFICATION</scope>
    <source>
        <strain evidence="7">CBS 342.82</strain>
    </source>
</reference>
<accession>A0A6J3LXV1</accession>
<evidence type="ECO:0000313" key="6">
    <source>
        <dbReference type="Proteomes" id="UP000504637"/>
    </source>
</evidence>